<name>A0ACA9S8W7_9GLOM</name>
<feature type="non-terminal residue" evidence="1">
    <location>
        <position position="119"/>
    </location>
</feature>
<protein>
    <submittedName>
        <fullName evidence="1">3993_t:CDS:1</fullName>
    </submittedName>
</protein>
<feature type="non-terminal residue" evidence="1">
    <location>
        <position position="1"/>
    </location>
</feature>
<sequence>ELMKNIPSDDVDRGLYENSRSNILASQSEKRLSNKSVESSKSACAYNRSYMEIALVAPTIESRRGAPLLKHLHLKQSEEETMAKYVAMLEFCKDLEKMRILIDLVHRREKEKLKRDRLQ</sequence>
<dbReference type="EMBL" id="CAJVQC010099129">
    <property type="protein sequence ID" value="CAG8830424.1"/>
    <property type="molecule type" value="Genomic_DNA"/>
</dbReference>
<gene>
    <name evidence="1" type="ORF">RPERSI_LOCUS27806</name>
</gene>
<reference evidence="1" key="1">
    <citation type="submission" date="2021-06" db="EMBL/GenBank/DDBJ databases">
        <authorList>
            <person name="Kallberg Y."/>
            <person name="Tangrot J."/>
            <person name="Rosling A."/>
        </authorList>
    </citation>
    <scope>NUCLEOTIDE SEQUENCE</scope>
    <source>
        <strain evidence="1">MA461A</strain>
    </source>
</reference>
<proteinExistence type="predicted"/>
<evidence type="ECO:0000313" key="2">
    <source>
        <dbReference type="Proteomes" id="UP000789920"/>
    </source>
</evidence>
<evidence type="ECO:0000313" key="1">
    <source>
        <dbReference type="EMBL" id="CAG8830424.1"/>
    </source>
</evidence>
<organism evidence="1 2">
    <name type="scientific">Racocetra persica</name>
    <dbReference type="NCBI Taxonomy" id="160502"/>
    <lineage>
        <taxon>Eukaryota</taxon>
        <taxon>Fungi</taxon>
        <taxon>Fungi incertae sedis</taxon>
        <taxon>Mucoromycota</taxon>
        <taxon>Glomeromycotina</taxon>
        <taxon>Glomeromycetes</taxon>
        <taxon>Diversisporales</taxon>
        <taxon>Gigasporaceae</taxon>
        <taxon>Racocetra</taxon>
    </lineage>
</organism>
<keyword evidence="2" id="KW-1185">Reference proteome</keyword>
<dbReference type="Proteomes" id="UP000789920">
    <property type="component" value="Unassembled WGS sequence"/>
</dbReference>
<comment type="caution">
    <text evidence="1">The sequence shown here is derived from an EMBL/GenBank/DDBJ whole genome shotgun (WGS) entry which is preliminary data.</text>
</comment>
<accession>A0ACA9S8W7</accession>